<evidence type="ECO:0000313" key="1">
    <source>
        <dbReference type="EMBL" id="WAR10624.1"/>
    </source>
</evidence>
<sequence length="20" mass="2243">MVEFSFQIRTALLQKAGTAM</sequence>
<protein>
    <submittedName>
        <fullName evidence="1">Uncharacterized protein</fullName>
    </submittedName>
</protein>
<evidence type="ECO:0000313" key="2">
    <source>
        <dbReference type="Proteomes" id="UP001164746"/>
    </source>
</evidence>
<proteinExistence type="predicted"/>
<reference evidence="1" key="1">
    <citation type="submission" date="2022-11" db="EMBL/GenBank/DDBJ databases">
        <title>Centuries of genome instability and evolution in soft-shell clam transmissible cancer (bioRxiv).</title>
        <authorList>
            <person name="Hart S.F.M."/>
            <person name="Yonemitsu M.A."/>
            <person name="Giersch R.M."/>
            <person name="Beal B.F."/>
            <person name="Arriagada G."/>
            <person name="Davis B.W."/>
            <person name="Ostrander E.A."/>
            <person name="Goff S.P."/>
            <person name="Metzger M.J."/>
        </authorList>
    </citation>
    <scope>NUCLEOTIDE SEQUENCE</scope>
    <source>
        <strain evidence="1">MELC-2E11</strain>
        <tissue evidence="1">Siphon/mantle</tissue>
    </source>
</reference>
<keyword evidence="2" id="KW-1185">Reference proteome</keyword>
<accession>A0ABY7EQE7</accession>
<organism evidence="1 2">
    <name type="scientific">Mya arenaria</name>
    <name type="common">Soft-shell clam</name>
    <dbReference type="NCBI Taxonomy" id="6604"/>
    <lineage>
        <taxon>Eukaryota</taxon>
        <taxon>Metazoa</taxon>
        <taxon>Spiralia</taxon>
        <taxon>Lophotrochozoa</taxon>
        <taxon>Mollusca</taxon>
        <taxon>Bivalvia</taxon>
        <taxon>Autobranchia</taxon>
        <taxon>Heteroconchia</taxon>
        <taxon>Euheterodonta</taxon>
        <taxon>Imparidentia</taxon>
        <taxon>Neoheterodontei</taxon>
        <taxon>Myida</taxon>
        <taxon>Myoidea</taxon>
        <taxon>Myidae</taxon>
        <taxon>Mya</taxon>
    </lineage>
</organism>
<dbReference type="Proteomes" id="UP001164746">
    <property type="component" value="Chromosome 7"/>
</dbReference>
<name>A0ABY7EQE7_MYAAR</name>
<gene>
    <name evidence="1" type="ORF">MAR_035700</name>
</gene>
<dbReference type="EMBL" id="CP111018">
    <property type="protein sequence ID" value="WAR10624.1"/>
    <property type="molecule type" value="Genomic_DNA"/>
</dbReference>